<evidence type="ECO:0000313" key="2">
    <source>
        <dbReference type="Proteomes" id="UP000799441"/>
    </source>
</evidence>
<keyword evidence="2" id="KW-1185">Reference proteome</keyword>
<name>A0A9P4UJG7_9PEZI</name>
<evidence type="ECO:0000313" key="1">
    <source>
        <dbReference type="EMBL" id="KAF2717942.1"/>
    </source>
</evidence>
<dbReference type="EMBL" id="MU003833">
    <property type="protein sequence ID" value="KAF2717942.1"/>
    <property type="molecule type" value="Genomic_DNA"/>
</dbReference>
<protein>
    <submittedName>
        <fullName evidence="1">Uncharacterized protein</fullName>
    </submittedName>
</protein>
<comment type="caution">
    <text evidence="1">The sequence shown here is derived from an EMBL/GenBank/DDBJ whole genome shotgun (WGS) entry which is preliminary data.</text>
</comment>
<dbReference type="Proteomes" id="UP000799441">
    <property type="component" value="Unassembled WGS sequence"/>
</dbReference>
<sequence length="107" mass="10981">MDPDLDILGYALDPYTGVPALRLADQLENASYLHGGYLGAGLAAGGYPGGVGYLGGGYLGGGYLGGSALAGYTGGYPRRVGGPGRLGPFHHWGRLVFFDEMGGCHFI</sequence>
<reference evidence="1" key="1">
    <citation type="journal article" date="2020" name="Stud. Mycol.">
        <title>101 Dothideomycetes genomes: a test case for predicting lifestyles and emergence of pathogens.</title>
        <authorList>
            <person name="Haridas S."/>
            <person name="Albert R."/>
            <person name="Binder M."/>
            <person name="Bloem J."/>
            <person name="Labutti K."/>
            <person name="Salamov A."/>
            <person name="Andreopoulos B."/>
            <person name="Baker S."/>
            <person name="Barry K."/>
            <person name="Bills G."/>
            <person name="Bluhm B."/>
            <person name="Cannon C."/>
            <person name="Castanera R."/>
            <person name="Culley D."/>
            <person name="Daum C."/>
            <person name="Ezra D."/>
            <person name="Gonzalez J."/>
            <person name="Henrissat B."/>
            <person name="Kuo A."/>
            <person name="Liang C."/>
            <person name="Lipzen A."/>
            <person name="Lutzoni F."/>
            <person name="Magnuson J."/>
            <person name="Mondo S."/>
            <person name="Nolan M."/>
            <person name="Ohm R."/>
            <person name="Pangilinan J."/>
            <person name="Park H.-J."/>
            <person name="Ramirez L."/>
            <person name="Alfaro M."/>
            <person name="Sun H."/>
            <person name="Tritt A."/>
            <person name="Yoshinaga Y."/>
            <person name="Zwiers L.-H."/>
            <person name="Turgeon B."/>
            <person name="Goodwin S."/>
            <person name="Spatafora J."/>
            <person name="Crous P."/>
            <person name="Grigoriev I."/>
        </authorList>
    </citation>
    <scope>NUCLEOTIDE SEQUENCE</scope>
    <source>
        <strain evidence="1">CBS 116435</strain>
    </source>
</reference>
<organism evidence="1 2">
    <name type="scientific">Polychaeton citri CBS 116435</name>
    <dbReference type="NCBI Taxonomy" id="1314669"/>
    <lineage>
        <taxon>Eukaryota</taxon>
        <taxon>Fungi</taxon>
        <taxon>Dikarya</taxon>
        <taxon>Ascomycota</taxon>
        <taxon>Pezizomycotina</taxon>
        <taxon>Dothideomycetes</taxon>
        <taxon>Dothideomycetidae</taxon>
        <taxon>Capnodiales</taxon>
        <taxon>Capnodiaceae</taxon>
        <taxon>Polychaeton</taxon>
    </lineage>
</organism>
<dbReference type="AlphaFoldDB" id="A0A9P4UJG7"/>
<proteinExistence type="predicted"/>
<gene>
    <name evidence="1" type="ORF">K431DRAFT_288086</name>
</gene>
<accession>A0A9P4UJG7</accession>